<protein>
    <recommendedName>
        <fullName evidence="1">HNH nuclease domain-containing protein</fullName>
    </recommendedName>
</protein>
<accession>A0A0C1TSZ0</accession>
<sequence>MDYATIGIHTNAALPSLFPVRYGEEAPTREGEAELPSNDPCWDQASYVTDDAGYIHLSAKGRPRRALHQILWERFHQRSIPPGAVIHHVDGNPRNNSFGNLLCLPRAMHRELHGELNRLDPGLSPLLLELERHRITEFYRLRSENYWNDRGAGLAPDEGGRQ</sequence>
<evidence type="ECO:0000313" key="2">
    <source>
        <dbReference type="EMBL" id="KIE43939.1"/>
    </source>
</evidence>
<evidence type="ECO:0000313" key="3">
    <source>
        <dbReference type="Proteomes" id="UP000031433"/>
    </source>
</evidence>
<dbReference type="AlphaFoldDB" id="A0A0C1TSZ0"/>
<comment type="caution">
    <text evidence="2">The sequence shown here is derived from an EMBL/GenBank/DDBJ whole genome shotgun (WGS) entry which is preliminary data.</text>
</comment>
<dbReference type="InterPro" id="IPR044925">
    <property type="entry name" value="His-Me_finger_sf"/>
</dbReference>
<organism evidence="2 3">
    <name type="scientific">Geobacter soli</name>
    <dbReference type="NCBI Taxonomy" id="1510391"/>
    <lineage>
        <taxon>Bacteria</taxon>
        <taxon>Pseudomonadati</taxon>
        <taxon>Thermodesulfobacteriota</taxon>
        <taxon>Desulfuromonadia</taxon>
        <taxon>Geobacterales</taxon>
        <taxon>Geobacteraceae</taxon>
        <taxon>Geobacter</taxon>
    </lineage>
</organism>
<reference evidence="2 3" key="1">
    <citation type="submission" date="2015-01" db="EMBL/GenBank/DDBJ databases">
        <title>Genome sequence of the anaerobic bacterium Geobacter soli GSS01, a dissimilatory Fe(III) reducer from soil.</title>
        <authorList>
            <person name="Yang G."/>
            <person name="Zhou S."/>
        </authorList>
    </citation>
    <scope>NUCLEOTIDE SEQUENCE [LARGE SCALE GENOMIC DNA]</scope>
    <source>
        <strain evidence="2 3">GSS01</strain>
    </source>
</reference>
<feature type="domain" description="HNH nuclease" evidence="1">
    <location>
        <begin position="65"/>
        <end position="109"/>
    </location>
</feature>
<name>A0A0C1TSZ0_9BACT</name>
<keyword evidence="3" id="KW-1185">Reference proteome</keyword>
<proteinExistence type="predicted"/>
<dbReference type="EMBL" id="JXBL01000001">
    <property type="protein sequence ID" value="KIE43939.1"/>
    <property type="molecule type" value="Genomic_DNA"/>
</dbReference>
<gene>
    <name evidence="2" type="ORF">SE37_15565</name>
</gene>
<dbReference type="RefSeq" id="WP_039647810.1">
    <property type="nucleotide sequence ID" value="NZ_JXBL01000001.1"/>
</dbReference>
<dbReference type="SUPFAM" id="SSF54060">
    <property type="entry name" value="His-Me finger endonucleases"/>
    <property type="match status" value="1"/>
</dbReference>
<dbReference type="Gene3D" id="3.90.75.20">
    <property type="match status" value="1"/>
</dbReference>
<evidence type="ECO:0000259" key="1">
    <source>
        <dbReference type="Pfam" id="PF13392"/>
    </source>
</evidence>
<dbReference type="Proteomes" id="UP000031433">
    <property type="component" value="Unassembled WGS sequence"/>
</dbReference>
<dbReference type="InterPro" id="IPR003615">
    <property type="entry name" value="HNH_nuc"/>
</dbReference>
<dbReference type="Pfam" id="PF13392">
    <property type="entry name" value="HNH_3"/>
    <property type="match status" value="1"/>
</dbReference>